<gene>
    <name evidence="6" type="ORF">PMAYCL1PPCAC_11332</name>
</gene>
<evidence type="ECO:0000256" key="1">
    <source>
        <dbReference type="ARBA" id="ARBA00004141"/>
    </source>
</evidence>
<keyword evidence="7" id="KW-1185">Reference proteome</keyword>
<dbReference type="GO" id="GO:0016020">
    <property type="term" value="C:membrane"/>
    <property type="evidence" value="ECO:0007669"/>
    <property type="project" value="UniProtKB-SubCell"/>
</dbReference>
<reference evidence="7" key="1">
    <citation type="submission" date="2022-10" db="EMBL/GenBank/DDBJ databases">
        <title>Genome assembly of Pristionchus species.</title>
        <authorList>
            <person name="Yoshida K."/>
            <person name="Sommer R.J."/>
        </authorList>
    </citation>
    <scope>NUCLEOTIDE SEQUENCE [LARGE SCALE GENOMIC DNA]</scope>
    <source>
        <strain evidence="7">RS5460</strain>
    </source>
</reference>
<keyword evidence="2 5" id="KW-0812">Transmembrane</keyword>
<feature type="non-terminal residue" evidence="6">
    <location>
        <position position="168"/>
    </location>
</feature>
<organism evidence="6 7">
    <name type="scientific">Pristionchus mayeri</name>
    <dbReference type="NCBI Taxonomy" id="1317129"/>
    <lineage>
        <taxon>Eukaryota</taxon>
        <taxon>Metazoa</taxon>
        <taxon>Ecdysozoa</taxon>
        <taxon>Nematoda</taxon>
        <taxon>Chromadorea</taxon>
        <taxon>Rhabditida</taxon>
        <taxon>Rhabditina</taxon>
        <taxon>Diplogasteromorpha</taxon>
        <taxon>Diplogasteroidea</taxon>
        <taxon>Neodiplogasteridae</taxon>
        <taxon>Pristionchus</taxon>
    </lineage>
</organism>
<evidence type="ECO:0000256" key="5">
    <source>
        <dbReference type="SAM" id="Phobius"/>
    </source>
</evidence>
<dbReference type="AlphaFoldDB" id="A0AAN4ZH36"/>
<evidence type="ECO:0000256" key="2">
    <source>
        <dbReference type="ARBA" id="ARBA00022692"/>
    </source>
</evidence>
<dbReference type="Proteomes" id="UP001328107">
    <property type="component" value="Unassembled WGS sequence"/>
</dbReference>
<protein>
    <recommendedName>
        <fullName evidence="8">Tetraspannin</fullName>
    </recommendedName>
</protein>
<evidence type="ECO:0000256" key="3">
    <source>
        <dbReference type="ARBA" id="ARBA00022989"/>
    </source>
</evidence>
<dbReference type="Pfam" id="PF00335">
    <property type="entry name" value="Tetraspanin"/>
    <property type="match status" value="1"/>
</dbReference>
<feature type="non-terminal residue" evidence="6">
    <location>
        <position position="1"/>
    </location>
</feature>
<proteinExistence type="predicted"/>
<comment type="caution">
    <text evidence="6">The sequence shown here is derived from an EMBL/GenBank/DDBJ whole genome shotgun (WGS) entry which is preliminary data.</text>
</comment>
<keyword evidence="4 5" id="KW-0472">Membrane</keyword>
<accession>A0AAN4ZH36</accession>
<name>A0AAN4ZH36_9BILA</name>
<evidence type="ECO:0000313" key="6">
    <source>
        <dbReference type="EMBL" id="GMR41137.1"/>
    </source>
</evidence>
<feature type="transmembrane region" description="Helical" evidence="5">
    <location>
        <begin position="41"/>
        <end position="65"/>
    </location>
</feature>
<dbReference type="InterPro" id="IPR018499">
    <property type="entry name" value="Tetraspanin/Peripherin"/>
</dbReference>
<dbReference type="EMBL" id="BTRK01000003">
    <property type="protein sequence ID" value="GMR41137.1"/>
    <property type="molecule type" value="Genomic_DNA"/>
</dbReference>
<evidence type="ECO:0000256" key="4">
    <source>
        <dbReference type="ARBA" id="ARBA00023136"/>
    </source>
</evidence>
<evidence type="ECO:0008006" key="8">
    <source>
        <dbReference type="Google" id="ProtNLM"/>
    </source>
</evidence>
<comment type="subcellular location">
    <subcellularLocation>
        <location evidence="1">Membrane</location>
        <topology evidence="1">Multi-pass membrane protein</topology>
    </subcellularLocation>
</comment>
<sequence length="168" mass="17864">CLLDRLDFSKTRKWLLYINGGYLVLAFILIATGWYTHNAAIVTSVSIAGGIIAAGVFLAAVSLLGIYGTREQHQAALFFYMIILFVVFVVQCSVALACLGEVSPISLEEVISAGWKAATPATVYDAERAFGCCGLRNAGETTSSCEKLTCYSSGCPPCLKTMIESVGG</sequence>
<keyword evidence="3 5" id="KW-1133">Transmembrane helix</keyword>
<evidence type="ECO:0000313" key="7">
    <source>
        <dbReference type="Proteomes" id="UP001328107"/>
    </source>
</evidence>
<feature type="transmembrane region" description="Helical" evidence="5">
    <location>
        <begin position="14"/>
        <end position="35"/>
    </location>
</feature>
<feature type="transmembrane region" description="Helical" evidence="5">
    <location>
        <begin position="77"/>
        <end position="97"/>
    </location>
</feature>